<evidence type="ECO:0000313" key="2">
    <source>
        <dbReference type="EMBL" id="EPE36283.1"/>
    </source>
</evidence>
<reference evidence="2 3" key="1">
    <citation type="journal article" date="2013" name="BMC Genomics">
        <title>Genomics-driven discovery of the pneumocandin biosynthetic gene cluster in the fungus Glarea lozoyensis.</title>
        <authorList>
            <person name="Chen L."/>
            <person name="Yue Q."/>
            <person name="Zhang X."/>
            <person name="Xiang M."/>
            <person name="Wang C."/>
            <person name="Li S."/>
            <person name="Che Y."/>
            <person name="Ortiz-Lopez F.J."/>
            <person name="Bills G.F."/>
            <person name="Liu X."/>
            <person name="An Z."/>
        </authorList>
    </citation>
    <scope>NUCLEOTIDE SEQUENCE [LARGE SCALE GENOMIC DNA]</scope>
    <source>
        <strain evidence="3">ATCC 20868 / MF5171</strain>
    </source>
</reference>
<dbReference type="EMBL" id="KE145353">
    <property type="protein sequence ID" value="EPE36283.1"/>
    <property type="molecule type" value="Genomic_DNA"/>
</dbReference>
<dbReference type="HOGENOM" id="CLU_049645_0_1_1"/>
<dbReference type="OrthoDB" id="5337545at2759"/>
<dbReference type="KEGG" id="glz:GLAREA_05621"/>
<feature type="compositionally biased region" description="Low complexity" evidence="1">
    <location>
        <begin position="61"/>
        <end position="81"/>
    </location>
</feature>
<dbReference type="STRING" id="1116229.S3EDC6"/>
<sequence>MESKKGKERAPKGNTDDSDRNSTGVRDDSSLLSRIASSASGLTNTVLAAPTGMELNETSHSALSGSGKPTSSSASGSQTVATLGENSKQIQPSIAGHALQEGIRAGHNAEHISKTEQEFSNFLDGIDSFVPSEAALVGGNGHENGVDEAFEYAWSRSRAAGDAAIGTYPHSSVQAQETRDGEAVLAILADRSSLDDQYELPPEEEDLTKDWKLSADQLAQLASFPRDLFPPFDLHGRISPENPLNLTVGQESQLLNGFATEQEETLSREHWRDQWDSVLSRYSDEVWGGLLPLAQKARKEVEEMQKNPSAIEQTPKALRRLAAILGHLQQR</sequence>
<proteinExistence type="predicted"/>
<evidence type="ECO:0000313" key="3">
    <source>
        <dbReference type="Proteomes" id="UP000016922"/>
    </source>
</evidence>
<organism evidence="2 3">
    <name type="scientific">Glarea lozoyensis (strain ATCC 20868 / MF5171)</name>
    <dbReference type="NCBI Taxonomy" id="1116229"/>
    <lineage>
        <taxon>Eukaryota</taxon>
        <taxon>Fungi</taxon>
        <taxon>Dikarya</taxon>
        <taxon>Ascomycota</taxon>
        <taxon>Pezizomycotina</taxon>
        <taxon>Leotiomycetes</taxon>
        <taxon>Helotiales</taxon>
        <taxon>Helotiaceae</taxon>
        <taxon>Glarea</taxon>
    </lineage>
</organism>
<dbReference type="AlphaFoldDB" id="S3EDC6"/>
<dbReference type="Proteomes" id="UP000016922">
    <property type="component" value="Unassembled WGS sequence"/>
</dbReference>
<feature type="compositionally biased region" description="Basic and acidic residues" evidence="1">
    <location>
        <begin position="1"/>
        <end position="29"/>
    </location>
</feature>
<name>S3EDC6_GLAL2</name>
<keyword evidence="3" id="KW-1185">Reference proteome</keyword>
<feature type="region of interest" description="Disordered" evidence="1">
    <location>
        <begin position="48"/>
        <end position="81"/>
    </location>
</feature>
<dbReference type="OMA" id="LKMILRH"/>
<accession>S3EDC6</accession>
<evidence type="ECO:0000256" key="1">
    <source>
        <dbReference type="SAM" id="MobiDB-lite"/>
    </source>
</evidence>
<protein>
    <submittedName>
        <fullName evidence="2">Uncharacterized protein</fullName>
    </submittedName>
</protein>
<feature type="region of interest" description="Disordered" evidence="1">
    <location>
        <begin position="1"/>
        <end position="33"/>
    </location>
</feature>
<dbReference type="RefSeq" id="XP_008077101.1">
    <property type="nucleotide sequence ID" value="XM_008078910.1"/>
</dbReference>
<dbReference type="GeneID" id="19464675"/>
<gene>
    <name evidence="2" type="ORF">GLAREA_05621</name>
</gene>
<dbReference type="eggNOG" id="ENOG502T2AW">
    <property type="taxonomic scope" value="Eukaryota"/>
</dbReference>